<dbReference type="Gene3D" id="3.30.470.20">
    <property type="entry name" value="ATP-grasp fold, B domain"/>
    <property type="match status" value="1"/>
</dbReference>
<evidence type="ECO:0000313" key="6">
    <source>
        <dbReference type="EMBL" id="KGJ02505.1"/>
    </source>
</evidence>
<comment type="caution">
    <text evidence="6">The sequence shown here is derived from an EMBL/GenBank/DDBJ whole genome shotgun (WGS) entry which is preliminary data.</text>
</comment>
<dbReference type="OrthoDB" id="9765608at2"/>
<keyword evidence="1" id="KW-0436">Ligase</keyword>
<dbReference type="STRING" id="690417.IC63_14640"/>
<dbReference type="GO" id="GO:0005524">
    <property type="term" value="F:ATP binding"/>
    <property type="evidence" value="ECO:0007669"/>
    <property type="project" value="UniProtKB-UniRule"/>
</dbReference>
<dbReference type="Pfam" id="PF15632">
    <property type="entry name" value="ATPgrasp_Ter"/>
    <property type="match status" value="1"/>
</dbReference>
<gene>
    <name evidence="6" type="ORF">IC63_14640</name>
</gene>
<dbReference type="GO" id="GO:0046872">
    <property type="term" value="F:metal ion binding"/>
    <property type="evidence" value="ECO:0007669"/>
    <property type="project" value="InterPro"/>
</dbReference>
<dbReference type="InterPro" id="IPR013815">
    <property type="entry name" value="ATP_grasp_subdomain_1"/>
</dbReference>
<evidence type="ECO:0000256" key="2">
    <source>
        <dbReference type="ARBA" id="ARBA00022741"/>
    </source>
</evidence>
<dbReference type="AlphaFoldDB" id="A0A099EVW3"/>
<dbReference type="SUPFAM" id="SSF56059">
    <property type="entry name" value="Glutathione synthetase ATP-binding domain-like"/>
    <property type="match status" value="1"/>
</dbReference>
<dbReference type="RefSeq" id="WP_036721464.1">
    <property type="nucleotide sequence ID" value="NZ_JRKS01000067.1"/>
</dbReference>
<dbReference type="GO" id="GO:0016874">
    <property type="term" value="F:ligase activity"/>
    <property type="evidence" value="ECO:0007669"/>
    <property type="project" value="UniProtKB-KW"/>
</dbReference>
<dbReference type="InterPro" id="IPR011761">
    <property type="entry name" value="ATP-grasp"/>
</dbReference>
<evidence type="ECO:0000313" key="7">
    <source>
        <dbReference type="Proteomes" id="UP000029917"/>
    </source>
</evidence>
<dbReference type="Gene3D" id="3.40.50.20">
    <property type="match status" value="1"/>
</dbReference>
<accession>A0A099EVW3</accession>
<keyword evidence="2 4" id="KW-0547">Nucleotide-binding</keyword>
<keyword evidence="3 4" id="KW-0067">ATP-binding</keyword>
<dbReference type="PROSITE" id="PS50975">
    <property type="entry name" value="ATP_GRASP"/>
    <property type="match status" value="1"/>
</dbReference>
<evidence type="ECO:0000256" key="3">
    <source>
        <dbReference type="ARBA" id="ARBA00022840"/>
    </source>
</evidence>
<protein>
    <recommendedName>
        <fullName evidence="5">ATP-grasp domain-containing protein</fullName>
    </recommendedName>
</protein>
<dbReference type="InterPro" id="IPR048764">
    <property type="entry name" value="PylC_N"/>
</dbReference>
<proteinExistence type="predicted"/>
<dbReference type="PANTHER" id="PTHR43585">
    <property type="entry name" value="FUMIPYRROLE BIOSYNTHESIS PROTEIN C"/>
    <property type="match status" value="1"/>
</dbReference>
<evidence type="ECO:0000256" key="1">
    <source>
        <dbReference type="ARBA" id="ARBA00022598"/>
    </source>
</evidence>
<dbReference type="Pfam" id="PF21360">
    <property type="entry name" value="PylC-like_N"/>
    <property type="match status" value="1"/>
</dbReference>
<dbReference type="Gene3D" id="3.30.1490.20">
    <property type="entry name" value="ATP-grasp fold, A domain"/>
    <property type="match status" value="1"/>
</dbReference>
<dbReference type="EMBL" id="JRKS01000067">
    <property type="protein sequence ID" value="KGJ02505.1"/>
    <property type="molecule type" value="Genomic_DNA"/>
</dbReference>
<dbReference type="InterPro" id="IPR052032">
    <property type="entry name" value="ATP-dep_AA_Ligase"/>
</dbReference>
<reference evidence="6 7" key="1">
    <citation type="submission" date="2014-09" db="EMBL/GenBank/DDBJ databases">
        <authorList>
            <person name="McGinnis J.M."/>
            <person name="Wolfgang W.J."/>
        </authorList>
    </citation>
    <scope>NUCLEOTIDE SEQUENCE [LARGE SCALE GENOMIC DNA]</scope>
    <source>
        <strain evidence="6 7">HAMBI 3106</strain>
    </source>
</reference>
<feature type="domain" description="ATP-grasp" evidence="5">
    <location>
        <begin position="122"/>
        <end position="294"/>
    </location>
</feature>
<reference evidence="6 7" key="2">
    <citation type="submission" date="2014-10" db="EMBL/GenBank/DDBJ databases">
        <title>Paracoccus sanguinis sp. nov., isolated from clinical specimens of New York State patients.</title>
        <authorList>
            <person name="Mingle L.A."/>
            <person name="Cole J.A."/>
            <person name="Lapierre P."/>
            <person name="Musser K.A."/>
        </authorList>
    </citation>
    <scope>NUCLEOTIDE SEQUENCE [LARGE SCALE GENOMIC DNA]</scope>
    <source>
        <strain evidence="6 7">HAMBI 3106</strain>
    </source>
</reference>
<dbReference type="Proteomes" id="UP000029917">
    <property type="component" value="Unassembled WGS sequence"/>
</dbReference>
<sequence>MTGESPLPVLISSAGRRAALVGAFRGARPEVELHACDLVPGLSSACALADAAHAVPRCTEPGFIDAIEDIVRRHGIRLIVPTIDTELPAYAAAAGRLAAAGARVHVSAPEVVAIARDKLRTMTVLAQAGAPVPDTVDEATLRADPGRLGWPVFGKPVGGSASRGLGVYADAASLPPAFAEPMMFQPVLSGREFTVNMFIDQQGRLRCVVPHERLQVRAGEVEKGRTTRREDLARLAGLVHRALPGAQGVLCFQVIDDPALGPRIIEINARFGGGYPLAHAAGGRFADWLVDEVAAGSCAAHDDWRDGVVMLRYDDAVFLG</sequence>
<evidence type="ECO:0000256" key="4">
    <source>
        <dbReference type="PROSITE-ProRule" id="PRU00409"/>
    </source>
</evidence>
<keyword evidence="7" id="KW-1185">Reference proteome</keyword>
<dbReference type="PANTHER" id="PTHR43585:SF2">
    <property type="entry name" value="ATP-GRASP ENZYME FSQD"/>
    <property type="match status" value="1"/>
</dbReference>
<evidence type="ECO:0000259" key="5">
    <source>
        <dbReference type="PROSITE" id="PS50975"/>
    </source>
</evidence>
<organism evidence="6 7">
    <name type="scientific">Paracoccus sphaerophysae</name>
    <dbReference type="NCBI Taxonomy" id="690417"/>
    <lineage>
        <taxon>Bacteria</taxon>
        <taxon>Pseudomonadati</taxon>
        <taxon>Pseudomonadota</taxon>
        <taxon>Alphaproteobacteria</taxon>
        <taxon>Rhodobacterales</taxon>
        <taxon>Paracoccaceae</taxon>
        <taxon>Paracoccus</taxon>
    </lineage>
</organism>
<name>A0A099EVW3_9RHOB</name>